<dbReference type="InterPro" id="IPR036621">
    <property type="entry name" value="Anticodon-bd_dom_sf"/>
</dbReference>
<evidence type="ECO:0000256" key="4">
    <source>
        <dbReference type="ARBA" id="ARBA00022884"/>
    </source>
</evidence>
<dbReference type="GO" id="GO:0007091">
    <property type="term" value="P:metaphase/anaphase transition of mitotic cell cycle"/>
    <property type="evidence" value="ECO:0007669"/>
    <property type="project" value="TreeGrafter"/>
</dbReference>
<keyword evidence="2" id="KW-0677">Repeat</keyword>
<dbReference type="CDD" id="cd00590">
    <property type="entry name" value="RRM_SF"/>
    <property type="match status" value="1"/>
</dbReference>
<proteinExistence type="inferred from homology"/>
<evidence type="ECO:0000256" key="8">
    <source>
        <dbReference type="PROSITE-ProRule" id="PRU00176"/>
    </source>
</evidence>
<evidence type="ECO:0000256" key="6">
    <source>
        <dbReference type="ARBA" id="ARBA00038210"/>
    </source>
</evidence>
<evidence type="ECO:0000256" key="5">
    <source>
        <dbReference type="ARBA" id="ARBA00023242"/>
    </source>
</evidence>
<evidence type="ECO:0000313" key="13">
    <source>
        <dbReference type="Proteomes" id="UP000075902"/>
    </source>
</evidence>
<evidence type="ECO:0000313" key="12">
    <source>
        <dbReference type="EnsemblMetazoa" id="AMEC022228-PA"/>
    </source>
</evidence>
<comment type="similarity">
    <text evidence="6">Belongs to the APC3/CDC27 family.</text>
</comment>
<dbReference type="PANTHER" id="PTHR12558">
    <property type="entry name" value="CELL DIVISION CYCLE 16,23,27"/>
    <property type="match status" value="1"/>
</dbReference>
<feature type="region of interest" description="Disordered" evidence="10">
    <location>
        <begin position="657"/>
        <end position="679"/>
    </location>
</feature>
<feature type="compositionally biased region" description="Low complexity" evidence="10">
    <location>
        <begin position="90"/>
        <end position="105"/>
    </location>
</feature>
<reference evidence="12" key="2">
    <citation type="submission" date="2020-05" db="UniProtKB">
        <authorList>
            <consortium name="EnsemblMetazoa"/>
        </authorList>
    </citation>
    <scope>IDENTIFICATION</scope>
    <source>
        <strain evidence="12">CM1001059</strain>
    </source>
</reference>
<evidence type="ECO:0000256" key="7">
    <source>
        <dbReference type="ARBA" id="ARBA00039307"/>
    </source>
</evidence>
<dbReference type="InterPro" id="IPR012677">
    <property type="entry name" value="Nucleotide-bd_a/b_plait_sf"/>
</dbReference>
<protein>
    <recommendedName>
        <fullName evidence="7">Cell division cycle protein 27 homolog</fullName>
    </recommendedName>
</protein>
<dbReference type="SUPFAM" id="SSF48452">
    <property type="entry name" value="TPR-like"/>
    <property type="match status" value="2"/>
</dbReference>
<dbReference type="InterPro" id="IPR000504">
    <property type="entry name" value="RRM_dom"/>
</dbReference>
<dbReference type="SMART" id="SM00028">
    <property type="entry name" value="TPR"/>
    <property type="match status" value="7"/>
</dbReference>
<dbReference type="InterPro" id="IPR035979">
    <property type="entry name" value="RBD_domain_sf"/>
</dbReference>
<dbReference type="SUPFAM" id="SSF52954">
    <property type="entry name" value="Class II aaRS ABD-related"/>
    <property type="match status" value="1"/>
</dbReference>
<keyword evidence="13" id="KW-1185">Reference proteome</keyword>
<dbReference type="GO" id="GO:0005737">
    <property type="term" value="C:cytoplasm"/>
    <property type="evidence" value="ECO:0007669"/>
    <property type="project" value="TreeGrafter"/>
</dbReference>
<accession>A0A182UKT9</accession>
<dbReference type="Gene3D" id="1.25.40.10">
    <property type="entry name" value="Tetratricopeptide repeat domain"/>
    <property type="match status" value="4"/>
</dbReference>
<dbReference type="PROSITE" id="PS50102">
    <property type="entry name" value="RRM"/>
    <property type="match status" value="1"/>
</dbReference>
<dbReference type="GO" id="GO:0031145">
    <property type="term" value="P:anaphase-promoting complex-dependent catabolic process"/>
    <property type="evidence" value="ECO:0007669"/>
    <property type="project" value="TreeGrafter"/>
</dbReference>
<dbReference type="GO" id="GO:0005680">
    <property type="term" value="C:anaphase-promoting complex"/>
    <property type="evidence" value="ECO:0007669"/>
    <property type="project" value="TreeGrafter"/>
</dbReference>
<evidence type="ECO:0000256" key="10">
    <source>
        <dbReference type="SAM" id="MobiDB-lite"/>
    </source>
</evidence>
<dbReference type="Gene3D" id="3.40.50.800">
    <property type="entry name" value="Anticodon-binding domain"/>
    <property type="match status" value="1"/>
</dbReference>
<dbReference type="InterPro" id="IPR011990">
    <property type="entry name" value="TPR-like_helical_dom_sf"/>
</dbReference>
<keyword evidence="3 9" id="KW-0802">TPR repeat</keyword>
<name>A0A182UKT9_9DIPT</name>
<dbReference type="GO" id="GO:0051301">
    <property type="term" value="P:cell division"/>
    <property type="evidence" value="ECO:0007669"/>
    <property type="project" value="TreeGrafter"/>
</dbReference>
<keyword evidence="4 8" id="KW-0694">RNA-binding</keyword>
<keyword evidence="5" id="KW-0539">Nucleus</keyword>
<feature type="compositionally biased region" description="Low complexity" evidence="10">
    <location>
        <begin position="751"/>
        <end position="760"/>
    </location>
</feature>
<dbReference type="EnsemblMetazoa" id="AMEC022228-RA">
    <property type="protein sequence ID" value="AMEC022228-PA"/>
    <property type="gene ID" value="AMEC022228"/>
</dbReference>
<dbReference type="Pfam" id="PF00515">
    <property type="entry name" value="TPR_1"/>
    <property type="match status" value="1"/>
</dbReference>
<dbReference type="Gene3D" id="3.30.70.330">
    <property type="match status" value="1"/>
</dbReference>
<dbReference type="PANTHER" id="PTHR12558:SF13">
    <property type="entry name" value="CELL DIVISION CYCLE PROTEIN 27 HOMOLOG"/>
    <property type="match status" value="1"/>
</dbReference>
<dbReference type="Pfam" id="PF00076">
    <property type="entry name" value="RRM_1"/>
    <property type="match status" value="1"/>
</dbReference>
<evidence type="ECO:0000256" key="9">
    <source>
        <dbReference type="PROSITE-ProRule" id="PRU00339"/>
    </source>
</evidence>
<feature type="repeat" description="TPR" evidence="9">
    <location>
        <begin position="1030"/>
        <end position="1063"/>
    </location>
</feature>
<feature type="region of interest" description="Disordered" evidence="10">
    <location>
        <begin position="1212"/>
        <end position="1299"/>
    </location>
</feature>
<feature type="repeat" description="TPR" evidence="9">
    <location>
        <begin position="996"/>
        <end position="1029"/>
    </location>
</feature>
<evidence type="ECO:0000259" key="11">
    <source>
        <dbReference type="PROSITE" id="PS50102"/>
    </source>
</evidence>
<dbReference type="InterPro" id="IPR019734">
    <property type="entry name" value="TPR_rpt"/>
</dbReference>
<dbReference type="STRING" id="34690.A0A182UKT9"/>
<dbReference type="InterPro" id="IPR004154">
    <property type="entry name" value="Anticodon-bd"/>
</dbReference>
<dbReference type="PROSITE" id="PS50005">
    <property type="entry name" value="TPR"/>
    <property type="match status" value="4"/>
</dbReference>
<evidence type="ECO:0000256" key="2">
    <source>
        <dbReference type="ARBA" id="ARBA00022737"/>
    </source>
</evidence>
<feature type="domain" description="RRM" evidence="11">
    <location>
        <begin position="9"/>
        <end position="79"/>
    </location>
</feature>
<reference evidence="13" key="1">
    <citation type="submission" date="2014-01" db="EMBL/GenBank/DDBJ databases">
        <title>The Genome Sequence of Anopheles melas CM1001059_A (V2).</title>
        <authorList>
            <consortium name="The Broad Institute Genomics Platform"/>
            <person name="Neafsey D.E."/>
            <person name="Besansky N."/>
            <person name="Howell P."/>
            <person name="Walton C."/>
            <person name="Young S.K."/>
            <person name="Zeng Q."/>
            <person name="Gargeya S."/>
            <person name="Fitzgerald M."/>
            <person name="Haas B."/>
            <person name="Abouelleil A."/>
            <person name="Allen A.W."/>
            <person name="Alvarado L."/>
            <person name="Arachchi H.M."/>
            <person name="Berlin A.M."/>
            <person name="Chapman S.B."/>
            <person name="Gainer-Dewar J."/>
            <person name="Goldberg J."/>
            <person name="Griggs A."/>
            <person name="Gujja S."/>
            <person name="Hansen M."/>
            <person name="Howarth C."/>
            <person name="Imamovic A."/>
            <person name="Ireland A."/>
            <person name="Larimer J."/>
            <person name="McCowan C."/>
            <person name="Murphy C."/>
            <person name="Pearson M."/>
            <person name="Poon T.W."/>
            <person name="Priest M."/>
            <person name="Roberts A."/>
            <person name="Saif S."/>
            <person name="Shea T."/>
            <person name="Sisk P."/>
            <person name="Sykes S."/>
            <person name="Wortman J."/>
            <person name="Nusbaum C."/>
            <person name="Birren B."/>
        </authorList>
    </citation>
    <scope>NUCLEOTIDE SEQUENCE [LARGE SCALE GENOMIC DNA]</scope>
    <source>
        <strain evidence="13">CM1001059</strain>
    </source>
</reference>
<sequence length="1320" mass="145676">MANIPPVNSRVYVGGLGEQAKVEEFEELFKDFQPYQDLTLLRGFGFIQFHSEKAASAAIKAMNGKLFNGRKLMVKVANDNRAKKGLLPRGSTAASNAKSNASGAAARDRSPVDPIHPIKRGYHPQQYSVADLSSVYPETPIGQAPHRGIESNDCEIIVVNKELTPYAEGIEARLKRAGLSVDLLFPNNDVPIGKVLANRASQGTYYCIVITPENQERNSITVNVLYGIPAEHRNMPTDDAIGFIVKNFDDKRRQELAPHSRSAYHRVAPAVQPQPQPAQLHTDLEQRQEKHPEAIQNMINLLAANRSLTVLQYERLIKYLNERKETQIRLELGEDVDSTTASSLIPPIVSAAPAAIWHCLNHYHYQDATYSEAENALINDDHLKQRHLDEIVKEFGDIACFALELVSKICLKTERAKLANDASRRAVKLNPFLWQSFADLCSRGEKPDPDSVFQLTSTDIFQTSQAHHYNSIVWFGGAGAHTSGPVLDPAAGGNDSSDQLGANIDNPSTPVDQCFTQNVNTPNNHHPPGAPPGMGLGNAPYVPAQQNLNYSYINNSVGSMRVGGANLSAGDQTPTHVFTEHNTPFRKQQFKYLTTISPTTPSFGVLPIIHTPNEPIAFLMTPSPQLVQMGTPVGQTGPTALIQQQGSQFMQFATGMQQTPQQQQQQQSHGLIGDGTLGDPLAVAPNRKIALLSSNKKMRRHHHNNLGTMGNIINRKHESPHHPQQAAIQLLQQQSTNTKPIVFSQTGNQLTTTPRTPNTTGGALQQGQNVRRSSRLFSNSNSVKENAKSPQLNNKFVAPRSPPRRTKQRISKTINSSVTTLMENIPEKKSSVCGAGGDAPVKEKIETITSTVDDSTSPLLNEKVLLNNSINSAQKMAAQVLQLKKQSADGLMTLLRELGHGYLRLQNYECEKAIEHFSNVPLHHYESSWVKSMIALAYHEMRDYESAVQIFHDIHEREPYRLQYMEIYSTDLWHLQKDVVLSSLAQDLMAQDKTSPITWCVAGNCFSAHKEHETAIKFFFRAIQVDEEFAYSYALLGHELVMTEELDKALSMYRLAVLHDPRHYNAWFGIGTVFCKQERHELAELHYRRALQINPRNSVIMVHIAVMQFFLRKTDQAIRTLNAAIAIDPKNPQCKFQRGSMFFMMGRYHEALKELEELKQIVPKEAMVYYLMGKIHKKLGNVDLALMHLSWATDLGSKGANNQIKDNFDSIIRTQDGDGSSSIDGSGGGGGAGESSRTGGDSTNGGAAGSGSAAHGDGGDVEDKIGSVVSLDPEAGSSSIDPDYLLGFEHGSSDDSTAAVSMRNESLDIIANNFYDSDSY</sequence>
<feature type="region of interest" description="Disordered" evidence="10">
    <location>
        <begin position="84"/>
        <end position="118"/>
    </location>
</feature>
<feature type="repeat" description="TPR" evidence="9">
    <location>
        <begin position="1064"/>
        <end position="1097"/>
    </location>
</feature>
<feature type="compositionally biased region" description="Low complexity" evidence="10">
    <location>
        <begin position="657"/>
        <end position="667"/>
    </location>
</feature>
<feature type="repeat" description="TPR" evidence="9">
    <location>
        <begin position="1132"/>
        <end position="1165"/>
    </location>
</feature>
<evidence type="ECO:0000256" key="1">
    <source>
        <dbReference type="ARBA" id="ARBA00004123"/>
    </source>
</evidence>
<dbReference type="SMART" id="SM00360">
    <property type="entry name" value="RRM"/>
    <property type="match status" value="1"/>
</dbReference>
<dbReference type="Proteomes" id="UP000075902">
    <property type="component" value="Unassembled WGS sequence"/>
</dbReference>
<feature type="compositionally biased region" description="Low complexity" evidence="10">
    <location>
        <begin position="769"/>
        <end position="782"/>
    </location>
</feature>
<dbReference type="VEuPathDB" id="VectorBase:AMEC022228"/>
<dbReference type="FunFam" id="1.25.40.10:FF:000018">
    <property type="entry name" value="Cell division cycle protein 27 homolog B"/>
    <property type="match status" value="1"/>
</dbReference>
<evidence type="ECO:0000256" key="3">
    <source>
        <dbReference type="ARBA" id="ARBA00022803"/>
    </source>
</evidence>
<dbReference type="Pfam" id="PF03129">
    <property type="entry name" value="HGTP_anticodon"/>
    <property type="match status" value="1"/>
</dbReference>
<dbReference type="GO" id="GO:0003723">
    <property type="term" value="F:RNA binding"/>
    <property type="evidence" value="ECO:0007669"/>
    <property type="project" value="UniProtKB-UniRule"/>
</dbReference>
<dbReference type="SUPFAM" id="SSF54928">
    <property type="entry name" value="RNA-binding domain, RBD"/>
    <property type="match status" value="1"/>
</dbReference>
<comment type="subcellular location">
    <subcellularLocation>
        <location evidence="1">Nucleus</location>
    </subcellularLocation>
</comment>
<dbReference type="GO" id="GO:0016567">
    <property type="term" value="P:protein ubiquitination"/>
    <property type="evidence" value="ECO:0007669"/>
    <property type="project" value="TreeGrafter"/>
</dbReference>
<organism evidence="12 13">
    <name type="scientific">Anopheles melas</name>
    <dbReference type="NCBI Taxonomy" id="34690"/>
    <lineage>
        <taxon>Eukaryota</taxon>
        <taxon>Metazoa</taxon>
        <taxon>Ecdysozoa</taxon>
        <taxon>Arthropoda</taxon>
        <taxon>Hexapoda</taxon>
        <taxon>Insecta</taxon>
        <taxon>Pterygota</taxon>
        <taxon>Neoptera</taxon>
        <taxon>Endopterygota</taxon>
        <taxon>Diptera</taxon>
        <taxon>Nematocera</taxon>
        <taxon>Culicoidea</taxon>
        <taxon>Culicidae</taxon>
        <taxon>Anophelinae</taxon>
        <taxon>Anopheles</taxon>
    </lineage>
</organism>
<feature type="region of interest" description="Disordered" evidence="10">
    <location>
        <begin position="746"/>
        <end position="811"/>
    </location>
</feature>